<organism evidence="2 3">
    <name type="scientific">Brachionus calyciflorus</name>
    <dbReference type="NCBI Taxonomy" id="104777"/>
    <lineage>
        <taxon>Eukaryota</taxon>
        <taxon>Metazoa</taxon>
        <taxon>Spiralia</taxon>
        <taxon>Gnathifera</taxon>
        <taxon>Rotifera</taxon>
        <taxon>Eurotatoria</taxon>
        <taxon>Monogononta</taxon>
        <taxon>Pseudotrocha</taxon>
        <taxon>Ploima</taxon>
        <taxon>Brachionidae</taxon>
        <taxon>Brachionus</taxon>
    </lineage>
</organism>
<evidence type="ECO:0000256" key="1">
    <source>
        <dbReference type="SAM" id="SignalP"/>
    </source>
</evidence>
<dbReference type="AlphaFoldDB" id="A0A813M3A8"/>
<comment type="caution">
    <text evidence="2">The sequence shown here is derived from an EMBL/GenBank/DDBJ whole genome shotgun (WGS) entry which is preliminary data.</text>
</comment>
<sequence length="126" mass="14832">MNSIRNLFLFTIFLIVILIITTQSVETKPSNLVDLLEEKKVLNNKLKHISLNDFYSNNHDQYFRLLKLKEMIRLKRSNHLELCKNVNCSNIHSNGQVSKTWRMAQLAACCPSYRKQYSHHLKKNSI</sequence>
<keyword evidence="3" id="KW-1185">Reference proteome</keyword>
<dbReference type="Proteomes" id="UP000663879">
    <property type="component" value="Unassembled WGS sequence"/>
</dbReference>
<keyword evidence="1" id="KW-0732">Signal</keyword>
<feature type="chain" id="PRO_5032527062" evidence="1">
    <location>
        <begin position="25"/>
        <end position="126"/>
    </location>
</feature>
<dbReference type="EMBL" id="CAJNOC010000035">
    <property type="protein sequence ID" value="CAF0708681.1"/>
    <property type="molecule type" value="Genomic_DNA"/>
</dbReference>
<evidence type="ECO:0000313" key="3">
    <source>
        <dbReference type="Proteomes" id="UP000663879"/>
    </source>
</evidence>
<evidence type="ECO:0000313" key="2">
    <source>
        <dbReference type="EMBL" id="CAF0708681.1"/>
    </source>
</evidence>
<gene>
    <name evidence="2" type="ORF">OXX778_LOCUS658</name>
</gene>
<accession>A0A813M3A8</accession>
<dbReference type="OrthoDB" id="10455209at2759"/>
<name>A0A813M3A8_9BILA</name>
<proteinExistence type="predicted"/>
<protein>
    <submittedName>
        <fullName evidence="2">Uncharacterized protein</fullName>
    </submittedName>
</protein>
<feature type="signal peptide" evidence="1">
    <location>
        <begin position="1"/>
        <end position="24"/>
    </location>
</feature>
<reference evidence="2" key="1">
    <citation type="submission" date="2021-02" db="EMBL/GenBank/DDBJ databases">
        <authorList>
            <person name="Nowell W R."/>
        </authorList>
    </citation>
    <scope>NUCLEOTIDE SEQUENCE</scope>
    <source>
        <strain evidence="2">Ploen Becks lab</strain>
    </source>
</reference>